<dbReference type="AlphaFoldDB" id="M5FX50"/>
<keyword evidence="3" id="KW-1185">Reference proteome</keyword>
<organism evidence="2 3">
    <name type="scientific">Dacryopinax primogenitus (strain DJM 731)</name>
    <name type="common">Brown rot fungus</name>
    <dbReference type="NCBI Taxonomy" id="1858805"/>
    <lineage>
        <taxon>Eukaryota</taxon>
        <taxon>Fungi</taxon>
        <taxon>Dikarya</taxon>
        <taxon>Basidiomycota</taxon>
        <taxon>Agaricomycotina</taxon>
        <taxon>Dacrymycetes</taxon>
        <taxon>Dacrymycetales</taxon>
        <taxon>Dacrymycetaceae</taxon>
        <taxon>Dacryopinax</taxon>
    </lineage>
</organism>
<proteinExistence type="predicted"/>
<sequence length="88" mass="10139">MAPTKHSLCSITDRREAESLTFNFLLHRPNPWPPSAFRMPPPQKGASDFGRLFDHPDHSPLSLSLSPLVIPLRFQKGYRQLNYHKTSR</sequence>
<evidence type="ECO:0000256" key="1">
    <source>
        <dbReference type="SAM" id="MobiDB-lite"/>
    </source>
</evidence>
<gene>
    <name evidence="2" type="ORF">DACRYDRAFT_21633</name>
</gene>
<evidence type="ECO:0000313" key="3">
    <source>
        <dbReference type="Proteomes" id="UP000030653"/>
    </source>
</evidence>
<dbReference type="RefSeq" id="XP_040629455.1">
    <property type="nucleotide sequence ID" value="XM_040772479.1"/>
</dbReference>
<feature type="region of interest" description="Disordered" evidence="1">
    <location>
        <begin position="33"/>
        <end position="52"/>
    </location>
</feature>
<dbReference type="Proteomes" id="UP000030653">
    <property type="component" value="Unassembled WGS sequence"/>
</dbReference>
<reference evidence="2 3" key="1">
    <citation type="journal article" date="2012" name="Science">
        <title>The Paleozoic origin of enzymatic lignin decomposition reconstructed from 31 fungal genomes.</title>
        <authorList>
            <person name="Floudas D."/>
            <person name="Binder M."/>
            <person name="Riley R."/>
            <person name="Barry K."/>
            <person name="Blanchette R.A."/>
            <person name="Henrissat B."/>
            <person name="Martinez A.T."/>
            <person name="Otillar R."/>
            <person name="Spatafora J.W."/>
            <person name="Yadav J.S."/>
            <person name="Aerts A."/>
            <person name="Benoit I."/>
            <person name="Boyd A."/>
            <person name="Carlson A."/>
            <person name="Copeland A."/>
            <person name="Coutinho P.M."/>
            <person name="de Vries R.P."/>
            <person name="Ferreira P."/>
            <person name="Findley K."/>
            <person name="Foster B."/>
            <person name="Gaskell J."/>
            <person name="Glotzer D."/>
            <person name="Gorecki P."/>
            <person name="Heitman J."/>
            <person name="Hesse C."/>
            <person name="Hori C."/>
            <person name="Igarashi K."/>
            <person name="Jurgens J.A."/>
            <person name="Kallen N."/>
            <person name="Kersten P."/>
            <person name="Kohler A."/>
            <person name="Kuees U."/>
            <person name="Kumar T.K.A."/>
            <person name="Kuo A."/>
            <person name="LaButti K."/>
            <person name="Larrondo L.F."/>
            <person name="Lindquist E."/>
            <person name="Ling A."/>
            <person name="Lombard V."/>
            <person name="Lucas S."/>
            <person name="Lundell T."/>
            <person name="Martin R."/>
            <person name="McLaughlin D.J."/>
            <person name="Morgenstern I."/>
            <person name="Morin E."/>
            <person name="Murat C."/>
            <person name="Nagy L.G."/>
            <person name="Nolan M."/>
            <person name="Ohm R.A."/>
            <person name="Patyshakuliyeva A."/>
            <person name="Rokas A."/>
            <person name="Ruiz-Duenas F.J."/>
            <person name="Sabat G."/>
            <person name="Salamov A."/>
            <person name="Samejima M."/>
            <person name="Schmutz J."/>
            <person name="Slot J.C."/>
            <person name="St John F."/>
            <person name="Stenlid J."/>
            <person name="Sun H."/>
            <person name="Sun S."/>
            <person name="Syed K."/>
            <person name="Tsang A."/>
            <person name="Wiebenga A."/>
            <person name="Young D."/>
            <person name="Pisabarro A."/>
            <person name="Eastwood D.C."/>
            <person name="Martin F."/>
            <person name="Cullen D."/>
            <person name="Grigoriev I.V."/>
            <person name="Hibbett D.S."/>
        </authorList>
    </citation>
    <scope>NUCLEOTIDE SEQUENCE [LARGE SCALE GENOMIC DNA]</scope>
    <source>
        <strain evidence="2 3">DJM-731 SS1</strain>
    </source>
</reference>
<dbReference type="EMBL" id="JH795861">
    <property type="protein sequence ID" value="EJU02561.1"/>
    <property type="molecule type" value="Genomic_DNA"/>
</dbReference>
<name>M5FX50_DACPD</name>
<feature type="compositionally biased region" description="Pro residues" evidence="1">
    <location>
        <begin position="33"/>
        <end position="43"/>
    </location>
</feature>
<accession>M5FX50</accession>
<evidence type="ECO:0000313" key="2">
    <source>
        <dbReference type="EMBL" id="EJU02561.1"/>
    </source>
</evidence>
<dbReference type="HOGENOM" id="CLU_2469033_0_0_1"/>
<protein>
    <submittedName>
        <fullName evidence="2">Uncharacterized protein</fullName>
    </submittedName>
</protein>
<dbReference type="GeneID" id="63687541"/>